<evidence type="ECO:0000256" key="3">
    <source>
        <dbReference type="ARBA" id="ARBA00022801"/>
    </source>
</evidence>
<protein>
    <submittedName>
        <fullName evidence="10">Serine protease, subtilisin family</fullName>
    </submittedName>
</protein>
<dbReference type="Gene3D" id="3.40.50.200">
    <property type="entry name" value="Peptidase S8/S53 domain"/>
    <property type="match status" value="1"/>
</dbReference>
<dbReference type="InterPro" id="IPR006311">
    <property type="entry name" value="TAT_signal"/>
</dbReference>
<keyword evidence="3 6" id="KW-0378">Hydrolase</keyword>
<feature type="active site" description="Charge relay system" evidence="5 6">
    <location>
        <position position="202"/>
    </location>
</feature>
<dbReference type="InterPro" id="IPR010916">
    <property type="entry name" value="TonB_box_CS"/>
</dbReference>
<dbReference type="EMBL" id="LT607753">
    <property type="protein sequence ID" value="SCG41862.1"/>
    <property type="molecule type" value="Genomic_DNA"/>
</dbReference>
<keyword evidence="11" id="KW-1185">Reference proteome</keyword>
<dbReference type="Proteomes" id="UP000198215">
    <property type="component" value="Chromosome I"/>
</dbReference>
<feature type="active site" description="Charge relay system" evidence="5 6">
    <location>
        <position position="414"/>
    </location>
</feature>
<evidence type="ECO:0000256" key="4">
    <source>
        <dbReference type="ARBA" id="ARBA00022825"/>
    </source>
</evidence>
<evidence type="ECO:0000259" key="9">
    <source>
        <dbReference type="Pfam" id="PF00082"/>
    </source>
</evidence>
<proteinExistence type="inferred from homology"/>
<feature type="signal peptide" evidence="8">
    <location>
        <begin position="1"/>
        <end position="33"/>
    </location>
</feature>
<dbReference type="SUPFAM" id="SSF52743">
    <property type="entry name" value="Subtilisin-like"/>
    <property type="match status" value="1"/>
</dbReference>
<dbReference type="PANTHER" id="PTHR43806:SF11">
    <property type="entry name" value="CEREVISIN-RELATED"/>
    <property type="match status" value="1"/>
</dbReference>
<feature type="domain" description="Peptidase S8/S53" evidence="9">
    <location>
        <begin position="154"/>
        <end position="450"/>
    </location>
</feature>
<evidence type="ECO:0000256" key="8">
    <source>
        <dbReference type="SAM" id="SignalP"/>
    </source>
</evidence>
<feature type="active site" description="Charge relay system" evidence="5 6">
    <location>
        <position position="161"/>
    </location>
</feature>
<gene>
    <name evidence="10" type="ORF">GA0070614_0913</name>
</gene>
<dbReference type="InterPro" id="IPR023827">
    <property type="entry name" value="Peptidase_S8_Asp-AS"/>
</dbReference>
<name>A0A1C5H752_9ACTN</name>
<dbReference type="PROSITE" id="PS51892">
    <property type="entry name" value="SUBTILASE"/>
    <property type="match status" value="1"/>
</dbReference>
<dbReference type="Pfam" id="PF00082">
    <property type="entry name" value="Peptidase_S8"/>
    <property type="match status" value="1"/>
</dbReference>
<dbReference type="InterPro" id="IPR022398">
    <property type="entry name" value="Peptidase_S8_His-AS"/>
</dbReference>
<dbReference type="InterPro" id="IPR050131">
    <property type="entry name" value="Peptidase_S8_subtilisin-like"/>
</dbReference>
<evidence type="ECO:0000256" key="5">
    <source>
        <dbReference type="PIRSR" id="PIRSR615500-1"/>
    </source>
</evidence>
<reference evidence="11" key="1">
    <citation type="submission" date="2016-06" db="EMBL/GenBank/DDBJ databases">
        <authorList>
            <person name="Varghese N."/>
            <person name="Submissions Spin"/>
        </authorList>
    </citation>
    <scope>NUCLEOTIDE SEQUENCE [LARGE SCALE GENOMIC DNA]</scope>
    <source>
        <strain evidence="11">DSM 45161</strain>
    </source>
</reference>
<keyword evidence="8" id="KW-0732">Signal</keyword>
<feature type="chain" id="PRO_5039003420" evidence="8">
    <location>
        <begin position="34"/>
        <end position="495"/>
    </location>
</feature>
<dbReference type="AlphaFoldDB" id="A0A1C5H752"/>
<dbReference type="InterPro" id="IPR036852">
    <property type="entry name" value="Peptidase_S8/S53_dom_sf"/>
</dbReference>
<organism evidence="10 11">
    <name type="scientific">Micromonospora coxensis</name>
    <dbReference type="NCBI Taxonomy" id="356852"/>
    <lineage>
        <taxon>Bacteria</taxon>
        <taxon>Bacillati</taxon>
        <taxon>Actinomycetota</taxon>
        <taxon>Actinomycetes</taxon>
        <taxon>Micromonosporales</taxon>
        <taxon>Micromonosporaceae</taxon>
        <taxon>Micromonospora</taxon>
    </lineage>
</organism>
<dbReference type="InterPro" id="IPR023828">
    <property type="entry name" value="Peptidase_S8_Ser-AS"/>
</dbReference>
<dbReference type="PANTHER" id="PTHR43806">
    <property type="entry name" value="PEPTIDASE S8"/>
    <property type="match status" value="1"/>
</dbReference>
<keyword evidence="4 6" id="KW-0720">Serine protease</keyword>
<sequence length="495" mass="50402">MKNLRRKTLAAASAVTLGVGLAVTGGLAPAASAAGPDTTFLVLAPQGAATDKAAARVAAAKGTVVATYDQIGVLVVRSTNPEFVTDVAGAGVESVASTAGLGTALEEGETLEVSAAEAANTTADPTKEPLFGQQWDMPMIDVPQAHAVNAGRADVVVGVLDSGISSSHPDLATQIAKDKSASCIGGVTDTTEAAWNPTTSDHGTHVAGTIAAAVNGVGVTGVAPGVKVAAVKVVNDDGYIFPEAAVCGFMWAATHGMELTNNSYYIDPWELNCRNDARQRPVWQAVQRAIRYSQSKGVLHVASAGNSNYDLAHKITDDGSPNNGTPEVRENLTNACLDLPAEAPGVVTVSAVGPTGAKSYYSSYGQGVIDVTAPGGDTRFRTQGVRSTLTDGILSTTFNTATRTNGWGYKQGTSMSGPHATGVAALAASANPGMSPGQLAAFLERTSVSQSCPEGVYNPVPLIPTGPNAYDATCSGGERNGFYGAGMVNAYNAVK</sequence>
<dbReference type="OrthoDB" id="9813435at2"/>
<evidence type="ECO:0000256" key="7">
    <source>
        <dbReference type="RuleBase" id="RU003355"/>
    </source>
</evidence>
<dbReference type="PROSITE" id="PS00137">
    <property type="entry name" value="SUBTILASE_HIS"/>
    <property type="match status" value="1"/>
</dbReference>
<evidence type="ECO:0000313" key="10">
    <source>
        <dbReference type="EMBL" id="SCG41862.1"/>
    </source>
</evidence>
<dbReference type="InterPro" id="IPR000209">
    <property type="entry name" value="Peptidase_S8/S53_dom"/>
</dbReference>
<evidence type="ECO:0000256" key="2">
    <source>
        <dbReference type="ARBA" id="ARBA00022670"/>
    </source>
</evidence>
<keyword evidence="2 6" id="KW-0645">Protease</keyword>
<dbReference type="PROSITE" id="PS00430">
    <property type="entry name" value="TONB_DEPENDENT_REC_1"/>
    <property type="match status" value="1"/>
</dbReference>
<evidence type="ECO:0000256" key="6">
    <source>
        <dbReference type="PROSITE-ProRule" id="PRU01240"/>
    </source>
</evidence>
<evidence type="ECO:0000313" key="11">
    <source>
        <dbReference type="Proteomes" id="UP000198215"/>
    </source>
</evidence>
<accession>A0A1C5H752</accession>
<dbReference type="GO" id="GO:0006508">
    <property type="term" value="P:proteolysis"/>
    <property type="evidence" value="ECO:0007669"/>
    <property type="project" value="UniProtKB-KW"/>
</dbReference>
<dbReference type="RefSeq" id="WP_088974777.1">
    <property type="nucleotide sequence ID" value="NZ_LT607753.1"/>
</dbReference>
<dbReference type="GO" id="GO:0004252">
    <property type="term" value="F:serine-type endopeptidase activity"/>
    <property type="evidence" value="ECO:0007669"/>
    <property type="project" value="UniProtKB-UniRule"/>
</dbReference>
<comment type="similarity">
    <text evidence="1 6 7">Belongs to the peptidase S8 family.</text>
</comment>
<dbReference type="PRINTS" id="PR00723">
    <property type="entry name" value="SUBTILISIN"/>
</dbReference>
<dbReference type="PROSITE" id="PS00136">
    <property type="entry name" value="SUBTILASE_ASP"/>
    <property type="match status" value="1"/>
</dbReference>
<dbReference type="InterPro" id="IPR015500">
    <property type="entry name" value="Peptidase_S8_subtilisin-rel"/>
</dbReference>
<dbReference type="PROSITE" id="PS00138">
    <property type="entry name" value="SUBTILASE_SER"/>
    <property type="match status" value="1"/>
</dbReference>
<dbReference type="PROSITE" id="PS51318">
    <property type="entry name" value="TAT"/>
    <property type="match status" value="1"/>
</dbReference>
<evidence type="ECO:0000256" key="1">
    <source>
        <dbReference type="ARBA" id="ARBA00011073"/>
    </source>
</evidence>